<dbReference type="EMBL" id="AP017372">
    <property type="protein sequence ID" value="BAU57777.1"/>
    <property type="molecule type" value="Genomic_DNA"/>
</dbReference>
<evidence type="ECO:0000313" key="2">
    <source>
        <dbReference type="Proteomes" id="UP000218890"/>
    </source>
</evidence>
<dbReference type="InterPro" id="IPR029058">
    <property type="entry name" value="AB_hydrolase_fold"/>
</dbReference>
<dbReference type="AlphaFoldDB" id="A0A120MZT8"/>
<evidence type="ECO:0000313" key="1">
    <source>
        <dbReference type="EMBL" id="BAU57777.1"/>
    </source>
</evidence>
<gene>
    <name evidence="1" type="ORF">HH1059_10790</name>
</gene>
<sequence length="192" mass="21327">MIIYIHGFGGSGRSRKAVVLRRLLQDENFLAPSLPNHPRLALETLSEIVEYVTRFEPVGVIGSSLGGFYALCLSERFPELRAVLINPALRPYETLRCALGPTGGVELHDGSRYEWHEGHLEALKELAPERYCTQNLLLLSQLGDELLDAREAIEALNGCAQVVEDGGSHSFDGVERYVGRIREFFEVSSNVT</sequence>
<proteinExistence type="predicted"/>
<dbReference type="PANTHER" id="PTHR35602:SF3">
    <property type="entry name" value="ESTERASE YQIA"/>
    <property type="match status" value="1"/>
</dbReference>
<protein>
    <submittedName>
        <fullName evidence="1">Esterase</fullName>
    </submittedName>
</protein>
<dbReference type="Pfam" id="PF05728">
    <property type="entry name" value="UPF0227"/>
    <property type="match status" value="1"/>
</dbReference>
<dbReference type="OrthoDB" id="9814831at2"/>
<dbReference type="InterPro" id="IPR008886">
    <property type="entry name" value="UPF0227/Esterase_YqiA"/>
</dbReference>
<dbReference type="SUPFAM" id="SSF53474">
    <property type="entry name" value="alpha/beta-Hydrolases"/>
    <property type="match status" value="1"/>
</dbReference>
<dbReference type="Gene3D" id="3.40.50.1820">
    <property type="entry name" value="alpha/beta hydrolase"/>
    <property type="match status" value="1"/>
</dbReference>
<dbReference type="RefSeq" id="WP_096409069.1">
    <property type="nucleotide sequence ID" value="NZ_AP017372.2"/>
</dbReference>
<name>A0A120MZT8_HALHR</name>
<dbReference type="KEGG" id="hhk:HH1059_10790"/>
<reference evidence="1" key="1">
    <citation type="submission" date="2016-02" db="EMBL/GenBank/DDBJ databases">
        <title>Halorhodospira halochloris DSM-1059 complete genome, version 2.</title>
        <authorList>
            <person name="Tsukatani Y."/>
        </authorList>
    </citation>
    <scope>NUCLEOTIDE SEQUENCE</scope>
    <source>
        <strain evidence="1">DSM 1059</strain>
    </source>
</reference>
<accession>A0A120MZT8</accession>
<keyword evidence="2" id="KW-1185">Reference proteome</keyword>
<dbReference type="Proteomes" id="UP000218890">
    <property type="component" value="Chromosome"/>
</dbReference>
<organism evidence="1 2">
    <name type="scientific">Halorhodospira halochloris</name>
    <name type="common">Ectothiorhodospira halochloris</name>
    <dbReference type="NCBI Taxonomy" id="1052"/>
    <lineage>
        <taxon>Bacteria</taxon>
        <taxon>Pseudomonadati</taxon>
        <taxon>Pseudomonadota</taxon>
        <taxon>Gammaproteobacteria</taxon>
        <taxon>Chromatiales</taxon>
        <taxon>Ectothiorhodospiraceae</taxon>
        <taxon>Halorhodospira</taxon>
    </lineage>
</organism>
<dbReference type="PANTHER" id="PTHR35602">
    <property type="entry name" value="ESTERASE YQIA-RELATED"/>
    <property type="match status" value="1"/>
</dbReference>